<accession>A0ACC1WPB1</accession>
<proteinExistence type="predicted"/>
<keyword evidence="1" id="KW-0132">Cell division</keyword>
<evidence type="ECO:0000313" key="1">
    <source>
        <dbReference type="EMBL" id="KAJ4700936.1"/>
    </source>
</evidence>
<sequence length="809" mass="91646">MANTLRLYLACIRNTLDAAMCLQNFPCQEVERHNKPEVELKTSTELLLNPILICRNEAEKCLIETSINSLRISLKVKQADELENILTKKFLRFLSMRAEAFQVLRRKPVQGYDISFLITNYHCEEMQKHKLIDFIVQFMEMAPGSQKRTLTSSSQNAPTTQEQVESQSLDVSSSIGSPPSVRSTRGPTRGLKKTFVVNSKGRIVITISPITLQQEGSYCSQLASDCGVIVRTIAPLRVSSWSKIPWEERVDLFIRLEEWFILDLTQPHVLHYLDELMGDRYRDYRCKVLKKAYKKYSPAEARRHPPKNVSEEDWHYLCDLWDNEDYVHKSPTSTPTKLKSPRLCVNSSPKSAANLNCLMHGIGRDLDEKVMSTRKSPVKKKLSNSFKVKPNWNPQDVKQMSAVKEALHVSTAPSTVVCRDNEQKRVLVFCKKHLEEEKAGSLYVCGCPGTGKSLSLEKVRHCLFDWSKEAGLQPPDLLSMNCTSLISTSEIFSKILFNLQPKKKLNGSTSALQHLQNLYSQKQQSSSMKMMIIIADELDYLITRDRAVLHDLFMLTTFPFSKCILIGIANAIDLADRFLPRLQSMNCKPLVITFQAYSKDQIIRILQERLMALPYIVFQPQALELCARKVAAASGDMRKALSICRNAIEILEAELRESASRMNSASAEQGSFDQQAAAAFEFLNSQVRVDHMALALSNTFKSPVVDTIQSLPLHQQIILCSAVKFFRGGKKDTTVGELNKLYMDVCKKLLIPPVGTLEILSMCRVLHDQGLLKLGQSREDKSKRVTLKVDESDITFALQGIRFFGNFLQ</sequence>
<dbReference type="EMBL" id="CM051407">
    <property type="protein sequence ID" value="KAJ4700936.1"/>
    <property type="molecule type" value="Genomic_DNA"/>
</dbReference>
<protein>
    <submittedName>
        <fullName evidence="1">Cell division control protein</fullName>
    </submittedName>
</protein>
<comment type="caution">
    <text evidence="1">The sequence shown here is derived from an EMBL/GenBank/DDBJ whole genome shotgun (WGS) entry which is preliminary data.</text>
</comment>
<gene>
    <name evidence="1" type="ORF">OWV82_024248</name>
</gene>
<name>A0ACC1WPB1_MELAZ</name>
<evidence type="ECO:0000313" key="2">
    <source>
        <dbReference type="Proteomes" id="UP001164539"/>
    </source>
</evidence>
<keyword evidence="1" id="KW-0131">Cell cycle</keyword>
<dbReference type="Proteomes" id="UP001164539">
    <property type="component" value="Chromosome 14"/>
</dbReference>
<keyword evidence="2" id="KW-1185">Reference proteome</keyword>
<reference evidence="1 2" key="1">
    <citation type="journal article" date="2023" name="Science">
        <title>Complex scaffold remodeling in plant triterpene biosynthesis.</title>
        <authorList>
            <person name="De La Pena R."/>
            <person name="Hodgson H."/>
            <person name="Liu J.C."/>
            <person name="Stephenson M.J."/>
            <person name="Martin A.C."/>
            <person name="Owen C."/>
            <person name="Harkess A."/>
            <person name="Leebens-Mack J."/>
            <person name="Jimenez L.E."/>
            <person name="Osbourn A."/>
            <person name="Sattely E.S."/>
        </authorList>
    </citation>
    <scope>NUCLEOTIDE SEQUENCE [LARGE SCALE GENOMIC DNA]</scope>
    <source>
        <strain evidence="2">cv. JPN11</strain>
        <tissue evidence="1">Leaf</tissue>
    </source>
</reference>
<organism evidence="1 2">
    <name type="scientific">Melia azedarach</name>
    <name type="common">Chinaberry tree</name>
    <dbReference type="NCBI Taxonomy" id="155640"/>
    <lineage>
        <taxon>Eukaryota</taxon>
        <taxon>Viridiplantae</taxon>
        <taxon>Streptophyta</taxon>
        <taxon>Embryophyta</taxon>
        <taxon>Tracheophyta</taxon>
        <taxon>Spermatophyta</taxon>
        <taxon>Magnoliopsida</taxon>
        <taxon>eudicotyledons</taxon>
        <taxon>Gunneridae</taxon>
        <taxon>Pentapetalae</taxon>
        <taxon>rosids</taxon>
        <taxon>malvids</taxon>
        <taxon>Sapindales</taxon>
        <taxon>Meliaceae</taxon>
        <taxon>Melia</taxon>
    </lineage>
</organism>